<dbReference type="OMA" id="RHNIRRC"/>
<dbReference type="Proteomes" id="UP000222542">
    <property type="component" value="Unassembled WGS sequence"/>
</dbReference>
<feature type="domain" description="CCHC-type" evidence="2">
    <location>
        <begin position="3"/>
        <end position="17"/>
    </location>
</feature>
<evidence type="ECO:0000259" key="3">
    <source>
        <dbReference type="PROSITE" id="PS51522"/>
    </source>
</evidence>
<comment type="caution">
    <text evidence="4">The sequence shown here is derived from an EMBL/GenBank/DDBJ whole genome shotgun (WGS) entry which is preliminary data.</text>
</comment>
<dbReference type="EMBL" id="AYRZ02000003">
    <property type="protein sequence ID" value="PHT87855.1"/>
    <property type="molecule type" value="Genomic_DNA"/>
</dbReference>
<evidence type="ECO:0000313" key="5">
    <source>
        <dbReference type="Proteomes" id="UP000222542"/>
    </source>
</evidence>
<evidence type="ECO:0000256" key="1">
    <source>
        <dbReference type="PROSITE-ProRule" id="PRU00047"/>
    </source>
</evidence>
<keyword evidence="1" id="KW-0479">Metal-binding</keyword>
<sequence>MTCGHCGAQGHNQRKCPLLNKSKEPVQDVLVLAPRDNQESDVFMPTPGCVASSSQQTKSVGPELHVVPLSTTVVDTDGDESEEDEQPTMQPKRISEAKTRLEAKKVPHRPTSTRKIGFKGYENGASIPKNLSYSSKKLSYKGNAAMTSNQLNVEKEKGIGKLKTMRGEKNRGEVILSSRKKNESAILHILLPFCC</sequence>
<organism evidence="4 5">
    <name type="scientific">Capsicum annuum</name>
    <name type="common">Capsicum pepper</name>
    <dbReference type="NCBI Taxonomy" id="4072"/>
    <lineage>
        <taxon>Eukaryota</taxon>
        <taxon>Viridiplantae</taxon>
        <taxon>Streptophyta</taxon>
        <taxon>Embryophyta</taxon>
        <taxon>Tracheophyta</taxon>
        <taxon>Spermatophyta</taxon>
        <taxon>Magnoliopsida</taxon>
        <taxon>eudicotyledons</taxon>
        <taxon>Gunneridae</taxon>
        <taxon>Pentapetalae</taxon>
        <taxon>asterids</taxon>
        <taxon>lamiids</taxon>
        <taxon>Solanales</taxon>
        <taxon>Solanaceae</taxon>
        <taxon>Solanoideae</taxon>
        <taxon>Capsiceae</taxon>
        <taxon>Capsicum</taxon>
    </lineage>
</organism>
<evidence type="ECO:0008006" key="6">
    <source>
        <dbReference type="Google" id="ProtNLM"/>
    </source>
</evidence>
<dbReference type="InterPro" id="IPR024161">
    <property type="entry name" value="Znf_nanos-typ"/>
</dbReference>
<keyword evidence="1" id="KW-0863">Zinc-finger</keyword>
<keyword evidence="5" id="KW-1185">Reference proteome</keyword>
<gene>
    <name evidence="4" type="ORF">T459_09961</name>
</gene>
<feature type="domain" description="Nanos-type" evidence="3">
    <location>
        <begin position="1"/>
        <end position="18"/>
    </location>
</feature>
<proteinExistence type="predicted"/>
<dbReference type="AlphaFoldDB" id="A0A2G3A0T4"/>
<accession>A0A2G3A0T4</accession>
<dbReference type="GO" id="GO:0003676">
    <property type="term" value="F:nucleic acid binding"/>
    <property type="evidence" value="ECO:0007669"/>
    <property type="project" value="InterPro"/>
</dbReference>
<dbReference type="GO" id="GO:0008270">
    <property type="term" value="F:zinc ion binding"/>
    <property type="evidence" value="ECO:0007669"/>
    <property type="project" value="UniProtKB-KW"/>
</dbReference>
<dbReference type="Gramene" id="PHT87855">
    <property type="protein sequence ID" value="PHT87855"/>
    <property type="gene ID" value="T459_09961"/>
</dbReference>
<dbReference type="PROSITE" id="PS51522">
    <property type="entry name" value="ZF_NANOS"/>
    <property type="match status" value="1"/>
</dbReference>
<dbReference type="InterPro" id="IPR001878">
    <property type="entry name" value="Znf_CCHC"/>
</dbReference>
<evidence type="ECO:0000259" key="2">
    <source>
        <dbReference type="PROSITE" id="PS50158"/>
    </source>
</evidence>
<name>A0A2G3A0T4_CAPAN</name>
<keyword evidence="1" id="KW-0862">Zinc</keyword>
<dbReference type="PROSITE" id="PS50158">
    <property type="entry name" value="ZF_CCHC"/>
    <property type="match status" value="1"/>
</dbReference>
<reference evidence="4 5" key="2">
    <citation type="journal article" date="2017" name="Genome Biol.">
        <title>New reference genome sequences of hot pepper reveal the massive evolution of plant disease-resistance genes by retroduplication.</title>
        <authorList>
            <person name="Kim S."/>
            <person name="Park J."/>
            <person name="Yeom S.I."/>
            <person name="Kim Y.M."/>
            <person name="Seo E."/>
            <person name="Kim K.T."/>
            <person name="Kim M.S."/>
            <person name="Lee J.M."/>
            <person name="Cheong K."/>
            <person name="Shin H.S."/>
            <person name="Kim S.B."/>
            <person name="Han K."/>
            <person name="Lee J."/>
            <person name="Park M."/>
            <person name="Lee H.A."/>
            <person name="Lee H.Y."/>
            <person name="Lee Y."/>
            <person name="Oh S."/>
            <person name="Lee J.H."/>
            <person name="Choi E."/>
            <person name="Choi E."/>
            <person name="Lee S.E."/>
            <person name="Jeon J."/>
            <person name="Kim H."/>
            <person name="Choi G."/>
            <person name="Song H."/>
            <person name="Lee J."/>
            <person name="Lee S.C."/>
            <person name="Kwon J.K."/>
            <person name="Lee H.Y."/>
            <person name="Koo N."/>
            <person name="Hong Y."/>
            <person name="Kim R.W."/>
            <person name="Kang W.H."/>
            <person name="Huh J.H."/>
            <person name="Kang B.C."/>
            <person name="Yang T.J."/>
            <person name="Lee Y.H."/>
            <person name="Bennetzen J.L."/>
            <person name="Choi D."/>
        </authorList>
    </citation>
    <scope>NUCLEOTIDE SEQUENCE [LARGE SCALE GENOMIC DNA]</scope>
    <source>
        <strain evidence="5">cv. CM334</strain>
    </source>
</reference>
<reference evidence="4 5" key="1">
    <citation type="journal article" date="2014" name="Nat. Genet.">
        <title>Genome sequence of the hot pepper provides insights into the evolution of pungency in Capsicum species.</title>
        <authorList>
            <person name="Kim S."/>
            <person name="Park M."/>
            <person name="Yeom S.I."/>
            <person name="Kim Y.M."/>
            <person name="Lee J.M."/>
            <person name="Lee H.A."/>
            <person name="Seo E."/>
            <person name="Choi J."/>
            <person name="Cheong K."/>
            <person name="Kim K.T."/>
            <person name="Jung K."/>
            <person name="Lee G.W."/>
            <person name="Oh S.K."/>
            <person name="Bae C."/>
            <person name="Kim S.B."/>
            <person name="Lee H.Y."/>
            <person name="Kim S.Y."/>
            <person name="Kim M.S."/>
            <person name="Kang B.C."/>
            <person name="Jo Y.D."/>
            <person name="Yang H.B."/>
            <person name="Jeong H.J."/>
            <person name="Kang W.H."/>
            <person name="Kwon J.K."/>
            <person name="Shin C."/>
            <person name="Lim J.Y."/>
            <person name="Park J.H."/>
            <person name="Huh J.H."/>
            <person name="Kim J.S."/>
            <person name="Kim B.D."/>
            <person name="Cohen O."/>
            <person name="Paran I."/>
            <person name="Suh M.C."/>
            <person name="Lee S.B."/>
            <person name="Kim Y.K."/>
            <person name="Shin Y."/>
            <person name="Noh S.J."/>
            <person name="Park J."/>
            <person name="Seo Y.S."/>
            <person name="Kwon S.Y."/>
            <person name="Kim H.A."/>
            <person name="Park J.M."/>
            <person name="Kim H.J."/>
            <person name="Choi S.B."/>
            <person name="Bosland P.W."/>
            <person name="Reeves G."/>
            <person name="Jo S.H."/>
            <person name="Lee B.W."/>
            <person name="Cho H.T."/>
            <person name="Choi H.S."/>
            <person name="Lee M.S."/>
            <person name="Yu Y."/>
            <person name="Do Choi Y."/>
            <person name="Park B.S."/>
            <person name="van Deynze A."/>
            <person name="Ashrafi H."/>
            <person name="Hill T."/>
            <person name="Kim W.T."/>
            <person name="Pai H.S."/>
            <person name="Ahn H.K."/>
            <person name="Yeam I."/>
            <person name="Giovannoni J.J."/>
            <person name="Rose J.K."/>
            <person name="Sorensen I."/>
            <person name="Lee S.J."/>
            <person name="Kim R.W."/>
            <person name="Choi I.Y."/>
            <person name="Choi B.S."/>
            <person name="Lim J.S."/>
            <person name="Lee Y.H."/>
            <person name="Choi D."/>
        </authorList>
    </citation>
    <scope>NUCLEOTIDE SEQUENCE [LARGE SCALE GENOMIC DNA]</scope>
    <source>
        <strain evidence="5">cv. CM334</strain>
    </source>
</reference>
<dbReference type="STRING" id="4072.A0A2G3A0T4"/>
<evidence type="ECO:0000313" key="4">
    <source>
        <dbReference type="EMBL" id="PHT87855.1"/>
    </source>
</evidence>
<protein>
    <recommendedName>
        <fullName evidence="6">CCHC-type domain-containing protein</fullName>
    </recommendedName>
</protein>